<dbReference type="Pfam" id="PF14903">
    <property type="entry name" value="WG_beta_rep"/>
    <property type="match status" value="1"/>
</dbReference>
<organism evidence="1 2">
    <name type="scientific">Algoriphagus kandeliae</name>
    <dbReference type="NCBI Taxonomy" id="2562278"/>
    <lineage>
        <taxon>Bacteria</taxon>
        <taxon>Pseudomonadati</taxon>
        <taxon>Bacteroidota</taxon>
        <taxon>Cytophagia</taxon>
        <taxon>Cytophagales</taxon>
        <taxon>Cyclobacteriaceae</taxon>
        <taxon>Algoriphagus</taxon>
    </lineage>
</organism>
<dbReference type="RefSeq" id="WP_135076675.1">
    <property type="nucleotide sequence ID" value="NZ_SPSB01000005.1"/>
</dbReference>
<dbReference type="Proteomes" id="UP000297647">
    <property type="component" value="Unassembled WGS sequence"/>
</dbReference>
<comment type="caution">
    <text evidence="1">The sequence shown here is derived from an EMBL/GenBank/DDBJ whole genome shotgun (WGS) entry which is preliminary data.</text>
</comment>
<sequence length="523" mass="59314">MKTKDILKKVYFLSFFLSASLSFGQTWEVYDAQLNLKNRLLYQDITLLSEDVRIGKTEEGLYLLNSSFQKSVPLEGNEVYQYLAPWILVKNDLGIGAYHEYGQQVLELKYDEVELFFNLLLARKGNEYWVYERGKGTLRPLGTLDEASIGSRGQIITKRNGQYFLPLTPISHQAFDLIQDNDGDYLLAKNQNGYGLINMEGKIVLDLVIDTLVHTRGNFYYGYDEDQYLLVEGDPIKANVRYNSFHQITYEDGLMLEYIHGKLRRVMKEDGILLDAIGMTKVDLLEKDLYSIKYRDDKLGLLGRNGWLVTPTDSIAEIKKGSNGFFPAMSPNGKWGFLNPSGEWMINPIFEEVKAFENEFAPFRKGNYWGLIDKFGNERFSPEWDEISISESGIALAKKSGKAYFLGLNGNKIEEDGFEKICRLSNGSLLVKKGDKIGLISNKGEVKLDPLFDSLVPEGQIGYQASMDGKSGLISEAGETLIPIAYEAILYDEFENLILAKSAYEPVIIIEEENGKKKRKKGQ</sequence>
<gene>
    <name evidence="1" type="ORF">E4S40_16160</name>
</gene>
<accession>A0A4Y9QJM1</accession>
<evidence type="ECO:0000313" key="2">
    <source>
        <dbReference type="Proteomes" id="UP000297647"/>
    </source>
</evidence>
<keyword evidence="2" id="KW-1185">Reference proteome</keyword>
<dbReference type="InterPro" id="IPR032774">
    <property type="entry name" value="WG_beta_rep"/>
</dbReference>
<dbReference type="EMBL" id="SPSB01000005">
    <property type="protein sequence ID" value="TFV92377.1"/>
    <property type="molecule type" value="Genomic_DNA"/>
</dbReference>
<evidence type="ECO:0000313" key="1">
    <source>
        <dbReference type="EMBL" id="TFV92377.1"/>
    </source>
</evidence>
<reference evidence="1 2" key="1">
    <citation type="submission" date="2019-03" db="EMBL/GenBank/DDBJ databases">
        <title>Algoriphagus sp. nov, a new strain isolated from root system soil of mangrove plant Kandelia.</title>
        <authorList>
            <person name="Yin Q."/>
            <person name="Wang K."/>
            <person name="Song Z."/>
        </authorList>
    </citation>
    <scope>NUCLEOTIDE SEQUENCE [LARGE SCALE GENOMIC DNA]</scope>
    <source>
        <strain evidence="1 2">XY-J91</strain>
    </source>
</reference>
<dbReference type="PANTHER" id="PTHR37841">
    <property type="entry name" value="GLR2918 PROTEIN"/>
    <property type="match status" value="1"/>
</dbReference>
<dbReference type="OrthoDB" id="2485468at2"/>
<dbReference type="PANTHER" id="PTHR37841:SF1">
    <property type="entry name" value="DUF3298 DOMAIN-CONTAINING PROTEIN"/>
    <property type="match status" value="1"/>
</dbReference>
<proteinExistence type="predicted"/>
<dbReference type="AlphaFoldDB" id="A0A4Y9QJM1"/>
<protein>
    <submittedName>
        <fullName evidence="1">WG repeat-containing protein</fullName>
    </submittedName>
</protein>
<name>A0A4Y9QJM1_9BACT</name>